<feature type="compositionally biased region" description="Low complexity" evidence="3">
    <location>
        <begin position="1"/>
        <end position="12"/>
    </location>
</feature>
<dbReference type="GO" id="GO:0016020">
    <property type="term" value="C:membrane"/>
    <property type="evidence" value="ECO:0007669"/>
    <property type="project" value="UniProtKB-SubCell"/>
</dbReference>
<name>A0A6G0WG95_9STRA</name>
<accession>A0A6G0WG95</accession>
<dbReference type="PROSITE" id="PS51778">
    <property type="entry name" value="VAST"/>
    <property type="match status" value="1"/>
</dbReference>
<comment type="caution">
    <text evidence="5">The sequence shown here is derived from an EMBL/GenBank/DDBJ whole genome shotgun (WGS) entry which is preliminary data.</text>
</comment>
<dbReference type="InterPro" id="IPR031968">
    <property type="entry name" value="VASt"/>
</dbReference>
<dbReference type="PANTHER" id="PTHR47666:SF1">
    <property type="entry name" value="PROTEIN VASCULAR ASSOCIATED DEATH 1, CHLOROPLASTIC"/>
    <property type="match status" value="1"/>
</dbReference>
<proteinExistence type="predicted"/>
<protein>
    <recommendedName>
        <fullName evidence="4">VASt domain-containing protein</fullName>
    </recommendedName>
</protein>
<evidence type="ECO:0000256" key="1">
    <source>
        <dbReference type="ARBA" id="ARBA00004370"/>
    </source>
</evidence>
<feature type="domain" description="VASt" evidence="4">
    <location>
        <begin position="88"/>
        <end position="262"/>
    </location>
</feature>
<dbReference type="Proteomes" id="UP000481153">
    <property type="component" value="Unassembled WGS sequence"/>
</dbReference>
<feature type="compositionally biased region" description="Low complexity" evidence="3">
    <location>
        <begin position="34"/>
        <end position="50"/>
    </location>
</feature>
<evidence type="ECO:0000313" key="5">
    <source>
        <dbReference type="EMBL" id="KAF0725817.1"/>
    </source>
</evidence>
<dbReference type="PANTHER" id="PTHR47666">
    <property type="entry name" value="PROTEIN VASCULAR ASSOCIATED DEATH 1, CHLOROPLASTIC"/>
    <property type="match status" value="1"/>
</dbReference>
<feature type="region of interest" description="Disordered" evidence="3">
    <location>
        <begin position="1"/>
        <end position="82"/>
    </location>
</feature>
<comment type="subcellular location">
    <subcellularLocation>
        <location evidence="1">Membrane</location>
    </subcellularLocation>
</comment>
<organism evidence="5 6">
    <name type="scientific">Aphanomyces euteiches</name>
    <dbReference type="NCBI Taxonomy" id="100861"/>
    <lineage>
        <taxon>Eukaryota</taxon>
        <taxon>Sar</taxon>
        <taxon>Stramenopiles</taxon>
        <taxon>Oomycota</taxon>
        <taxon>Saprolegniomycetes</taxon>
        <taxon>Saprolegniales</taxon>
        <taxon>Verrucalvaceae</taxon>
        <taxon>Aphanomyces</taxon>
    </lineage>
</organism>
<keyword evidence="6" id="KW-1185">Reference proteome</keyword>
<dbReference type="EMBL" id="VJMJ01000232">
    <property type="protein sequence ID" value="KAF0725817.1"/>
    <property type="molecule type" value="Genomic_DNA"/>
</dbReference>
<keyword evidence="2" id="KW-0472">Membrane</keyword>
<dbReference type="Pfam" id="PF16016">
    <property type="entry name" value="VASt"/>
    <property type="match status" value="1"/>
</dbReference>
<reference evidence="5 6" key="1">
    <citation type="submission" date="2019-07" db="EMBL/GenBank/DDBJ databases">
        <title>Genomics analysis of Aphanomyces spp. identifies a new class of oomycete effector associated with host adaptation.</title>
        <authorList>
            <person name="Gaulin E."/>
        </authorList>
    </citation>
    <scope>NUCLEOTIDE SEQUENCE [LARGE SCALE GENOMIC DNA]</scope>
    <source>
        <strain evidence="5 6">ATCC 201684</strain>
    </source>
</reference>
<sequence length="350" mass="39046">MSTTTTTPLLSPKHSDKEDPLKEEIRPSSPALVTPESSTTTSESNQESPPVSRTASLDGTSHDKIRASSTPETPPVAIPLPKDPIEDEYDIVINETLPMGLDFVFTTLWREDQFTIDGLTRVGETNIAVTKWTDQPVTYTAFDRAETFESSRTVSFTHNKKNFIGPSSIPTIQINRYNYVPGQRLVVSVTSSVHDAPFCDYFRAESRWVFNYESNSSCKLISGMRLKWVKSTILKGQIESFGKSESKSVMLKWVKQAVEAYKKSRGEMPVVPVQPIAPPVEVTATTPESSLLFLRKANIVCLCVLVVLLAQVFATLQTVRSSHVESIRLQKQHQALVSQLMDKMKCMKQA</sequence>
<evidence type="ECO:0000313" key="6">
    <source>
        <dbReference type="Proteomes" id="UP000481153"/>
    </source>
</evidence>
<dbReference type="VEuPathDB" id="FungiDB:AeMF1_004880"/>
<feature type="compositionally biased region" description="Pro residues" evidence="3">
    <location>
        <begin position="72"/>
        <end position="82"/>
    </location>
</feature>
<evidence type="ECO:0000256" key="2">
    <source>
        <dbReference type="ARBA" id="ARBA00023136"/>
    </source>
</evidence>
<dbReference type="AlphaFoldDB" id="A0A6G0WG95"/>
<evidence type="ECO:0000259" key="4">
    <source>
        <dbReference type="PROSITE" id="PS51778"/>
    </source>
</evidence>
<evidence type="ECO:0000256" key="3">
    <source>
        <dbReference type="SAM" id="MobiDB-lite"/>
    </source>
</evidence>
<feature type="compositionally biased region" description="Basic and acidic residues" evidence="3">
    <location>
        <begin position="13"/>
        <end position="26"/>
    </location>
</feature>
<gene>
    <name evidence="5" type="ORF">Ae201684_015782</name>
</gene>